<comment type="caution">
    <text evidence="4">The sequence shown here is derived from an EMBL/GenBank/DDBJ whole genome shotgun (WGS) entry which is preliminary data.</text>
</comment>
<protein>
    <submittedName>
        <fullName evidence="3">DUF2220 family protein</fullName>
    </submittedName>
</protein>
<accession>A0A365PDE4</accession>
<reference evidence="4 5" key="1">
    <citation type="submission" date="2018-06" db="EMBL/GenBank/DDBJ databases">
        <title>Whole genome sequencing of four bacterial strains from South Shetland trench revealing bio-synthetic gene clusters.</title>
        <authorList>
            <person name="Abdel-Mageed W.M."/>
            <person name="Lehri B."/>
            <person name="Jarmusch S.A."/>
            <person name="Miranda K."/>
            <person name="Goodfellow M."/>
            <person name="Jaspars M."/>
            <person name="Karlyshev A.V."/>
        </authorList>
    </citation>
    <scope>NUCLEOTIDE SEQUENCE [LARGE SCALE GENOMIC DNA]</scope>
    <source>
        <strain evidence="4 5">SST1</strain>
    </source>
</reference>
<name>A0A365PDE4_9ACTN</name>
<gene>
    <name evidence="4" type="ORF">DQ226_02170</name>
    <name evidence="3" type="ORF">QYF62_11385</name>
</gene>
<evidence type="ECO:0000259" key="2">
    <source>
        <dbReference type="Pfam" id="PF11795"/>
    </source>
</evidence>
<feature type="domain" description="Wadjet protein JetD C-terminal" evidence="1">
    <location>
        <begin position="222"/>
        <end position="394"/>
    </location>
</feature>
<sequence length="401" mass="44347">MTARTSPRSPDDLVRACATRFNRRYRDWIAHPGEGTADVVRVTTAAPTATRAAEDPSRTSEWIERWRDVESGCDGPDVRVTWADRRLPGFGLVALPQSAEVRGADAIARIAGQSDRWKELRRRAGDVLKLGPDPEALGRAAAATAPLWEKLADRDMERLLAVCRWVLEHPTEGLRAREVAVPGVDTKWIETRISLVEQLVDAARSGRDSAAHDESTIVSGLGLKRSDLRVRMRILDPAIPFPLRDVESPVDQLAELWNDGTGPQHLVVVENLTTFLALPPLPGAVALFGRGFAVDAVAALPWALTARIIYWGDLDSHGFAILDRLRHHAPDAVSALMDVDTFSAWRQFAVTDPRPTRAAPTRLTPDESAALEELTIAGDLRLEQERIPWDWAISHLRAAWE</sequence>
<evidence type="ECO:0000313" key="6">
    <source>
        <dbReference type="Proteomes" id="UP001172702"/>
    </source>
</evidence>
<reference evidence="3 6" key="2">
    <citation type="submission" date="2023-07" db="EMBL/GenBank/DDBJ databases">
        <title>Strategy for survival of the halotoleranting strain Dietzia MX2 from the Yakshinskoe mineral salts deposit.</title>
        <authorList>
            <person name="Kharitonova M.A."/>
            <person name="Kupriyanova-Ashina F.G."/>
            <person name="Shakirov T.R."/>
            <person name="Vafina M.S."/>
            <person name="Ilinskaya O.N."/>
        </authorList>
    </citation>
    <scope>NUCLEOTIDE SEQUENCE [LARGE SCALE GENOMIC DNA]</scope>
    <source>
        <strain evidence="3 6">MX2</strain>
    </source>
</reference>
<dbReference type="InterPro" id="IPR014544">
    <property type="entry name" value="UCP028408"/>
</dbReference>
<dbReference type="RefSeq" id="WP_119191846.1">
    <property type="nucleotide sequence ID" value="NZ_JAUHTB010000013.1"/>
</dbReference>
<evidence type="ECO:0000313" key="4">
    <source>
        <dbReference type="EMBL" id="RBA40101.1"/>
    </source>
</evidence>
<feature type="domain" description="DUF3322" evidence="2">
    <location>
        <begin position="20"/>
        <end position="201"/>
    </location>
</feature>
<dbReference type="AlphaFoldDB" id="A0A365PDE4"/>
<keyword evidence="6" id="KW-1185">Reference proteome</keyword>
<evidence type="ECO:0000259" key="1">
    <source>
        <dbReference type="Pfam" id="PF09983"/>
    </source>
</evidence>
<proteinExistence type="predicted"/>
<organism evidence="4 5">
    <name type="scientific">Dietzia maris</name>
    <dbReference type="NCBI Taxonomy" id="37915"/>
    <lineage>
        <taxon>Bacteria</taxon>
        <taxon>Bacillati</taxon>
        <taxon>Actinomycetota</taxon>
        <taxon>Actinomycetes</taxon>
        <taxon>Mycobacteriales</taxon>
        <taxon>Dietziaceae</taxon>
        <taxon>Dietzia</taxon>
    </lineage>
</organism>
<dbReference type="Proteomes" id="UP001172702">
    <property type="component" value="Unassembled WGS sequence"/>
</dbReference>
<dbReference type="Pfam" id="PF11795">
    <property type="entry name" value="DUF3322"/>
    <property type="match status" value="1"/>
</dbReference>
<dbReference type="Pfam" id="PF09983">
    <property type="entry name" value="JetD_C"/>
    <property type="match status" value="1"/>
</dbReference>
<evidence type="ECO:0000313" key="5">
    <source>
        <dbReference type="Proteomes" id="UP000252187"/>
    </source>
</evidence>
<dbReference type="Proteomes" id="UP000252187">
    <property type="component" value="Unassembled WGS sequence"/>
</dbReference>
<dbReference type="InterPro" id="IPR024537">
    <property type="entry name" value="DUF3322"/>
</dbReference>
<dbReference type="EMBL" id="JAUHTB010000013">
    <property type="protein sequence ID" value="MDN4506655.1"/>
    <property type="molecule type" value="Genomic_DNA"/>
</dbReference>
<dbReference type="PIRSF" id="PIRSF028408">
    <property type="entry name" value="UCP028408"/>
    <property type="match status" value="1"/>
</dbReference>
<evidence type="ECO:0000313" key="3">
    <source>
        <dbReference type="EMBL" id="MDN4506655.1"/>
    </source>
</evidence>
<dbReference type="InterPro" id="IPR024534">
    <property type="entry name" value="JetD_C"/>
</dbReference>
<dbReference type="EMBL" id="QNTT01000003">
    <property type="protein sequence ID" value="RBA40101.1"/>
    <property type="molecule type" value="Genomic_DNA"/>
</dbReference>